<protein>
    <submittedName>
        <fullName evidence="7">Pitrilysin family protein</fullName>
    </submittedName>
</protein>
<evidence type="ECO:0000259" key="5">
    <source>
        <dbReference type="Pfam" id="PF00675"/>
    </source>
</evidence>
<evidence type="ECO:0000256" key="3">
    <source>
        <dbReference type="RuleBase" id="RU004447"/>
    </source>
</evidence>
<dbReference type="Gene3D" id="3.30.830.10">
    <property type="entry name" value="Metalloenzyme, LuxS/M16 peptidase-like"/>
    <property type="match status" value="4"/>
</dbReference>
<dbReference type="GO" id="GO:0046872">
    <property type="term" value="F:metal ion binding"/>
    <property type="evidence" value="ECO:0007669"/>
    <property type="project" value="InterPro"/>
</dbReference>
<dbReference type="RefSeq" id="WP_285233060.1">
    <property type="nucleotide sequence ID" value="NZ_CP116346.1"/>
</dbReference>
<dbReference type="EMBL" id="CP116346">
    <property type="protein sequence ID" value="WIT11971.1"/>
    <property type="molecule type" value="Genomic_DNA"/>
</dbReference>
<dbReference type="Pfam" id="PF05193">
    <property type="entry name" value="Peptidase_M16_C"/>
    <property type="match status" value="2"/>
</dbReference>
<evidence type="ECO:0000256" key="2">
    <source>
        <dbReference type="ARBA" id="ARBA00007261"/>
    </source>
</evidence>
<dbReference type="GO" id="GO:0004222">
    <property type="term" value="F:metalloendopeptidase activity"/>
    <property type="evidence" value="ECO:0007669"/>
    <property type="project" value="InterPro"/>
</dbReference>
<dbReference type="InterPro" id="IPR007863">
    <property type="entry name" value="Peptidase_M16_C"/>
</dbReference>
<evidence type="ECO:0000259" key="6">
    <source>
        <dbReference type="Pfam" id="PF05193"/>
    </source>
</evidence>
<comment type="similarity">
    <text evidence="2 3">Belongs to the peptidase M16 family.</text>
</comment>
<dbReference type="PROSITE" id="PS00143">
    <property type="entry name" value="INSULINASE"/>
    <property type="match status" value="1"/>
</dbReference>
<dbReference type="PANTHER" id="PTHR11851:SF49">
    <property type="entry name" value="MITOCHONDRIAL-PROCESSING PEPTIDASE SUBUNIT ALPHA"/>
    <property type="match status" value="1"/>
</dbReference>
<dbReference type="InterPro" id="IPR001431">
    <property type="entry name" value="Pept_M16_Zn_BS"/>
</dbReference>
<evidence type="ECO:0000313" key="8">
    <source>
        <dbReference type="Proteomes" id="UP001177769"/>
    </source>
</evidence>
<dbReference type="Pfam" id="PF00675">
    <property type="entry name" value="Peptidase_M16"/>
    <property type="match status" value="1"/>
</dbReference>
<dbReference type="InterPro" id="IPR011249">
    <property type="entry name" value="Metalloenz_LuxS/M16"/>
</dbReference>
<keyword evidence="8" id="KW-1185">Reference proteome</keyword>
<dbReference type="InterPro" id="IPR050361">
    <property type="entry name" value="MPP/UQCRC_Complex"/>
</dbReference>
<evidence type="ECO:0000256" key="1">
    <source>
        <dbReference type="ARBA" id="ARBA00001947"/>
    </source>
</evidence>
<name>A0AA95NJF4_9BURK</name>
<feature type="chain" id="PRO_5041652978" evidence="4">
    <location>
        <begin position="30"/>
        <end position="941"/>
    </location>
</feature>
<dbReference type="InterPro" id="IPR011765">
    <property type="entry name" value="Pept_M16_N"/>
</dbReference>
<feature type="signal peptide" evidence="4">
    <location>
        <begin position="1"/>
        <end position="29"/>
    </location>
</feature>
<dbReference type="Proteomes" id="UP001177769">
    <property type="component" value="Chromosome"/>
</dbReference>
<proteinExistence type="inferred from homology"/>
<organism evidence="7 8">
    <name type="scientific">Paucibacter sediminis</name>
    <dbReference type="NCBI Taxonomy" id="3019553"/>
    <lineage>
        <taxon>Bacteria</taxon>
        <taxon>Pseudomonadati</taxon>
        <taxon>Pseudomonadota</taxon>
        <taxon>Betaproteobacteria</taxon>
        <taxon>Burkholderiales</taxon>
        <taxon>Sphaerotilaceae</taxon>
        <taxon>Roseateles</taxon>
    </lineage>
</organism>
<dbReference type="GO" id="GO:0006508">
    <property type="term" value="P:proteolysis"/>
    <property type="evidence" value="ECO:0007669"/>
    <property type="project" value="InterPro"/>
</dbReference>
<feature type="domain" description="Peptidase M16 C-terminal" evidence="6">
    <location>
        <begin position="232"/>
        <end position="406"/>
    </location>
</feature>
<dbReference type="SUPFAM" id="SSF63411">
    <property type="entry name" value="LuxS/MPP-like metallohydrolase"/>
    <property type="match status" value="4"/>
</dbReference>
<dbReference type="AlphaFoldDB" id="A0AA95NJF4"/>
<keyword evidence="4" id="KW-0732">Signal</keyword>
<dbReference type="PANTHER" id="PTHR11851">
    <property type="entry name" value="METALLOPROTEASE"/>
    <property type="match status" value="1"/>
</dbReference>
<dbReference type="KEGG" id="pais:PFX98_24400"/>
<evidence type="ECO:0000256" key="4">
    <source>
        <dbReference type="SAM" id="SignalP"/>
    </source>
</evidence>
<feature type="domain" description="Peptidase M16 C-terminal" evidence="6">
    <location>
        <begin position="689"/>
        <end position="870"/>
    </location>
</feature>
<reference evidence="7" key="1">
    <citation type="submission" date="2023-01" db="EMBL/GenBank/DDBJ databases">
        <title>Whole genome sequence of Paucibacter sp. S2-9 isolated from pond sediment.</title>
        <authorList>
            <person name="Jung J.Y."/>
        </authorList>
    </citation>
    <scope>NUCLEOTIDE SEQUENCE</scope>
    <source>
        <strain evidence="7">S2-9</strain>
    </source>
</reference>
<feature type="domain" description="Peptidase M16 N-terminal" evidence="5">
    <location>
        <begin position="83"/>
        <end position="225"/>
    </location>
</feature>
<evidence type="ECO:0000313" key="7">
    <source>
        <dbReference type="EMBL" id="WIT11971.1"/>
    </source>
</evidence>
<gene>
    <name evidence="7" type="ORF">PFX98_24400</name>
</gene>
<accession>A0AA95NJF4</accession>
<sequence length="941" mass="103364">MTLKFAGPAAWVAAGLALALLVPVPPAWAAAKPAAPAVSTAKQPAKRSATPLLPPPRAEFVRELGGISEYRLPNGLQILLFPDEAQSTTTVNITYRVGSRHESQGEYGMAHLLEHMVFKGTPAHQDIAGELAARGVRFNGSTTTDRTNYFASFNASEPTLDFMLRLEADRMLNAFIAKADLDKEMSVVRNEFERGENNPNQVLFQRVQAVAYDWHAYGHSTIGPKSDIENVPIENLQAFYRRYYRPDNATLLVAGRFEPEAVLQRIAGIYGPLPRPAAPLREPYTVEPAQDGERSVVVRRVGGQPMLMVQYHVPAAAHADSAPLMVLGMLMSLQPSGLLYKELVESKLALAAGLGGMGGQGPGAVRAFVALGPDADAAKVEQRLLELLEGRAGKPFDEAELQRVRELALLSYREQMKRPEALIQQISSLLGAGDWRLLFQLMEDLPRVTLDDVERVRRAYLRPANRTLGRYLPAKQVERVEIPAAPALDERLAHLQGPPKLEEGERFDPTPALLEARTERRQLPSGMRLQVLNKRTRGNTVLLQLQLRWGERQAMKPLRGGDLVDDLLTEGSATLDKQKLRDELVRLKAGLRVVGGAQGATLYLSAERDTLLEALQLAADVLQHPALPADAFERIRQAGLAALRGSREELETKRQEATRLHYNQARGVGFGDADYLPSVEDRLARLQAITLDEVRAFHAEFWSANEAQVAVVGALPAGLDEALERLFGGWKKPQAPRFVRHFSSHVAIPAARFDVSVRDKANASLRMDQRFALNQKDADYLPMLLAVHIFGGGGIESRLSERVRQKEGLSYGVGASLESSYWGQEGGLVISGSFAPQNRERVLALVHEELARMTRDGVSAAELARAKTALLQAALQARANEGQLAGQLNALGEDGRSWLAEQEEETRLQAATLAQVNAAWRRLVKPEGFVISTAGDFDKKP</sequence>
<comment type="cofactor">
    <cofactor evidence="1">
        <name>Zn(2+)</name>
        <dbReference type="ChEBI" id="CHEBI:29105"/>
    </cofactor>
</comment>